<dbReference type="SUPFAM" id="SSF54897">
    <property type="entry name" value="Protease propeptides/inhibitors"/>
    <property type="match status" value="1"/>
</dbReference>
<feature type="chain" id="PRO_5013322429" evidence="7">
    <location>
        <begin position="17"/>
        <end position="385"/>
    </location>
</feature>
<dbReference type="InterPro" id="IPR036852">
    <property type="entry name" value="Peptidase_S8/S53_dom_sf"/>
</dbReference>
<dbReference type="InterPro" id="IPR010259">
    <property type="entry name" value="S8pro/Inhibitor_I9"/>
</dbReference>
<evidence type="ECO:0000313" key="11">
    <source>
        <dbReference type="Proteomes" id="UP000193411"/>
    </source>
</evidence>
<comment type="caution">
    <text evidence="10">The sequence shown here is derived from an EMBL/GenBank/DDBJ whole genome shotgun (WGS) entry which is preliminary data.</text>
</comment>
<dbReference type="Pfam" id="PF00082">
    <property type="entry name" value="Peptidase_S8"/>
    <property type="match status" value="1"/>
</dbReference>
<sequence>MKSLILFFALINLIAAAPTSADNSANKFIVTLKPTAKTTTFARSLHAEIQRESVQTRSIASAITHEYSIGDSFTGFAGTFSPALVARLRTNPNVALVEPDLPVYAMGVQTNASWALTRISQRARQLPGPYVYPDSAGSGVSVYVLDTGVQATHPDLEGRVKYGWKANAAWNDEDVLGHGTHVAGVIASKTYGVAKKSSIVSVKVLGDNGAGSTSNVLAGLQFVTQQARAAGRTVVANLSIGGGKTQALNDAVATAVRAGVVVTAAAGNDNSDACNFSPASEPLALTVAALDSVEDKLTTVTNFGRCVDVVAPGSKIVSTFPPSREYMLQGTSRAAPHVAGAAALILGEQPNLTPAQVAQRVVDRSTKGLLTGNLRGTPNRILYTL</sequence>
<dbReference type="GO" id="GO:0006508">
    <property type="term" value="P:proteolysis"/>
    <property type="evidence" value="ECO:0007669"/>
    <property type="project" value="UniProtKB-KW"/>
</dbReference>
<gene>
    <name evidence="10" type="ORF">BCR44DRAFT_1498860</name>
</gene>
<dbReference type="InterPro" id="IPR015500">
    <property type="entry name" value="Peptidase_S8_subtilisin-rel"/>
</dbReference>
<dbReference type="FunFam" id="3.40.50.200:FF:000014">
    <property type="entry name" value="Proteinase K"/>
    <property type="match status" value="1"/>
</dbReference>
<dbReference type="PROSITE" id="PS51892">
    <property type="entry name" value="SUBTILASE"/>
    <property type="match status" value="1"/>
</dbReference>
<dbReference type="Proteomes" id="UP000193411">
    <property type="component" value="Unassembled WGS sequence"/>
</dbReference>
<dbReference type="CDD" id="cd04077">
    <property type="entry name" value="Peptidases_S8_PCSK9_ProteinaseK_like"/>
    <property type="match status" value="1"/>
</dbReference>
<evidence type="ECO:0000256" key="6">
    <source>
        <dbReference type="RuleBase" id="RU003355"/>
    </source>
</evidence>
<proteinExistence type="inferred from homology"/>
<dbReference type="PROSITE" id="PS00137">
    <property type="entry name" value="SUBTILASE_HIS"/>
    <property type="match status" value="1"/>
</dbReference>
<keyword evidence="7" id="KW-0732">Signal</keyword>
<accession>A0A1Y2HT78</accession>
<name>A0A1Y2HT78_9FUNG</name>
<keyword evidence="11" id="KW-1185">Reference proteome</keyword>
<dbReference type="InterPro" id="IPR050131">
    <property type="entry name" value="Peptidase_S8_subtilisin-like"/>
</dbReference>
<dbReference type="GO" id="GO:0005615">
    <property type="term" value="C:extracellular space"/>
    <property type="evidence" value="ECO:0007669"/>
    <property type="project" value="TreeGrafter"/>
</dbReference>
<reference evidence="10 11" key="1">
    <citation type="submission" date="2016-07" db="EMBL/GenBank/DDBJ databases">
        <title>Pervasive Adenine N6-methylation of Active Genes in Fungi.</title>
        <authorList>
            <consortium name="DOE Joint Genome Institute"/>
            <person name="Mondo S.J."/>
            <person name="Dannebaum R.O."/>
            <person name="Kuo R.C."/>
            <person name="Labutti K."/>
            <person name="Haridas S."/>
            <person name="Kuo A."/>
            <person name="Salamov A."/>
            <person name="Ahrendt S.R."/>
            <person name="Lipzen A."/>
            <person name="Sullivan W."/>
            <person name="Andreopoulos W.B."/>
            <person name="Clum A."/>
            <person name="Lindquist E."/>
            <person name="Daum C."/>
            <person name="Ramamoorthy G.K."/>
            <person name="Gryganskyi A."/>
            <person name="Culley D."/>
            <person name="Magnuson J.K."/>
            <person name="James T.Y."/>
            <person name="O'Malley M.A."/>
            <person name="Stajich J.E."/>
            <person name="Spatafora J.W."/>
            <person name="Visel A."/>
            <person name="Grigoriev I.V."/>
        </authorList>
    </citation>
    <scope>NUCLEOTIDE SEQUENCE [LARGE SCALE GENOMIC DNA]</scope>
    <source>
        <strain evidence="10 11">PL171</strain>
    </source>
</reference>
<dbReference type="Pfam" id="PF05922">
    <property type="entry name" value="Inhibitor_I9"/>
    <property type="match status" value="1"/>
</dbReference>
<evidence type="ECO:0000256" key="3">
    <source>
        <dbReference type="ARBA" id="ARBA00022801"/>
    </source>
</evidence>
<dbReference type="PROSITE" id="PS00136">
    <property type="entry name" value="SUBTILASE_ASP"/>
    <property type="match status" value="1"/>
</dbReference>
<dbReference type="InterPro" id="IPR037045">
    <property type="entry name" value="S8pro/Inhibitor_I9_sf"/>
</dbReference>
<protein>
    <submittedName>
        <fullName evidence="10">Elastase-like serine protease</fullName>
    </submittedName>
</protein>
<dbReference type="InterPro" id="IPR023828">
    <property type="entry name" value="Peptidase_S8_Ser-AS"/>
</dbReference>
<evidence type="ECO:0000256" key="4">
    <source>
        <dbReference type="ARBA" id="ARBA00022825"/>
    </source>
</evidence>
<feature type="domain" description="Peptidase S8/S53" evidence="8">
    <location>
        <begin position="137"/>
        <end position="368"/>
    </location>
</feature>
<organism evidence="10 11">
    <name type="scientific">Catenaria anguillulae PL171</name>
    <dbReference type="NCBI Taxonomy" id="765915"/>
    <lineage>
        <taxon>Eukaryota</taxon>
        <taxon>Fungi</taxon>
        <taxon>Fungi incertae sedis</taxon>
        <taxon>Blastocladiomycota</taxon>
        <taxon>Blastocladiomycetes</taxon>
        <taxon>Blastocladiales</taxon>
        <taxon>Catenariaceae</taxon>
        <taxon>Catenaria</taxon>
    </lineage>
</organism>
<feature type="active site" description="Charge relay system" evidence="5">
    <location>
        <position position="178"/>
    </location>
</feature>
<evidence type="ECO:0000256" key="2">
    <source>
        <dbReference type="ARBA" id="ARBA00022670"/>
    </source>
</evidence>
<dbReference type="EMBL" id="MCFL01000017">
    <property type="protein sequence ID" value="ORZ36342.1"/>
    <property type="molecule type" value="Genomic_DNA"/>
</dbReference>
<feature type="domain" description="Inhibitor I9" evidence="9">
    <location>
        <begin position="27"/>
        <end position="105"/>
    </location>
</feature>
<evidence type="ECO:0000259" key="8">
    <source>
        <dbReference type="Pfam" id="PF00082"/>
    </source>
</evidence>
<dbReference type="Gene3D" id="3.30.70.80">
    <property type="entry name" value="Peptidase S8 propeptide/proteinase inhibitor I9"/>
    <property type="match status" value="1"/>
</dbReference>
<comment type="similarity">
    <text evidence="1 5 6">Belongs to the peptidase S8 family.</text>
</comment>
<dbReference type="Gene3D" id="3.40.50.200">
    <property type="entry name" value="Peptidase S8/S53 domain"/>
    <property type="match status" value="1"/>
</dbReference>
<dbReference type="GO" id="GO:0004252">
    <property type="term" value="F:serine-type endopeptidase activity"/>
    <property type="evidence" value="ECO:0007669"/>
    <property type="project" value="UniProtKB-UniRule"/>
</dbReference>
<evidence type="ECO:0000259" key="9">
    <source>
        <dbReference type="Pfam" id="PF05922"/>
    </source>
</evidence>
<feature type="active site" description="Charge relay system" evidence="5">
    <location>
        <position position="146"/>
    </location>
</feature>
<feature type="active site" description="Charge relay system" evidence="5">
    <location>
        <position position="332"/>
    </location>
</feature>
<evidence type="ECO:0000256" key="7">
    <source>
        <dbReference type="SAM" id="SignalP"/>
    </source>
</evidence>
<keyword evidence="2 5" id="KW-0645">Protease</keyword>
<dbReference type="InterPro" id="IPR000209">
    <property type="entry name" value="Peptidase_S8/S53_dom"/>
</dbReference>
<keyword evidence="4 5" id="KW-0720">Serine protease</keyword>
<evidence type="ECO:0000256" key="1">
    <source>
        <dbReference type="ARBA" id="ARBA00011073"/>
    </source>
</evidence>
<evidence type="ECO:0000313" key="10">
    <source>
        <dbReference type="EMBL" id="ORZ36342.1"/>
    </source>
</evidence>
<dbReference type="InterPro" id="IPR034193">
    <property type="entry name" value="PCSK9_ProteinaseK-like"/>
</dbReference>
<dbReference type="OrthoDB" id="206201at2759"/>
<keyword evidence="3 5" id="KW-0378">Hydrolase</keyword>
<dbReference type="SUPFAM" id="SSF52743">
    <property type="entry name" value="Subtilisin-like"/>
    <property type="match status" value="1"/>
</dbReference>
<dbReference type="STRING" id="765915.A0A1Y2HT78"/>
<dbReference type="PANTHER" id="PTHR43806:SF11">
    <property type="entry name" value="CEREVISIN-RELATED"/>
    <property type="match status" value="1"/>
</dbReference>
<dbReference type="AlphaFoldDB" id="A0A1Y2HT78"/>
<dbReference type="PRINTS" id="PR00723">
    <property type="entry name" value="SUBTILISIN"/>
</dbReference>
<dbReference type="InterPro" id="IPR022398">
    <property type="entry name" value="Peptidase_S8_His-AS"/>
</dbReference>
<dbReference type="PANTHER" id="PTHR43806">
    <property type="entry name" value="PEPTIDASE S8"/>
    <property type="match status" value="1"/>
</dbReference>
<evidence type="ECO:0000256" key="5">
    <source>
        <dbReference type="PROSITE-ProRule" id="PRU01240"/>
    </source>
</evidence>
<dbReference type="PROSITE" id="PS00138">
    <property type="entry name" value="SUBTILASE_SER"/>
    <property type="match status" value="1"/>
</dbReference>
<dbReference type="InterPro" id="IPR023827">
    <property type="entry name" value="Peptidase_S8_Asp-AS"/>
</dbReference>
<feature type="signal peptide" evidence="7">
    <location>
        <begin position="1"/>
        <end position="16"/>
    </location>
</feature>